<dbReference type="SUPFAM" id="SSF54427">
    <property type="entry name" value="NTF2-like"/>
    <property type="match status" value="1"/>
</dbReference>
<evidence type="ECO:0000313" key="2">
    <source>
        <dbReference type="EMBL" id="MBC2882901.1"/>
    </source>
</evidence>
<dbReference type="Pfam" id="PF13577">
    <property type="entry name" value="SnoaL_4"/>
    <property type="match status" value="1"/>
</dbReference>
<accession>A0A842J5H8</accession>
<evidence type="ECO:0000259" key="1">
    <source>
        <dbReference type="Pfam" id="PF13577"/>
    </source>
</evidence>
<protein>
    <submittedName>
        <fullName evidence="2">Nuclear transport factor 2 family protein</fullName>
    </submittedName>
</protein>
<dbReference type="EMBL" id="JACLZK010000001">
    <property type="protein sequence ID" value="MBC2882901.1"/>
    <property type="molecule type" value="Genomic_DNA"/>
</dbReference>
<dbReference type="CDD" id="cd00531">
    <property type="entry name" value="NTF2_like"/>
    <property type="match status" value="1"/>
</dbReference>
<dbReference type="InterPro" id="IPR032710">
    <property type="entry name" value="NTF2-like_dom_sf"/>
</dbReference>
<evidence type="ECO:0000313" key="3">
    <source>
        <dbReference type="Proteomes" id="UP000552683"/>
    </source>
</evidence>
<dbReference type="Proteomes" id="UP000552683">
    <property type="component" value="Unassembled WGS sequence"/>
</dbReference>
<organism evidence="2 3">
    <name type="scientific">Campylobacter massiliensis</name>
    <dbReference type="NCBI Taxonomy" id="2762557"/>
    <lineage>
        <taxon>Bacteria</taxon>
        <taxon>Pseudomonadati</taxon>
        <taxon>Campylobacterota</taxon>
        <taxon>Epsilonproteobacteria</taxon>
        <taxon>Campylobacterales</taxon>
        <taxon>Campylobacteraceae</taxon>
        <taxon>Campylobacter</taxon>
    </lineage>
</organism>
<dbReference type="InterPro" id="IPR037401">
    <property type="entry name" value="SnoaL-like"/>
</dbReference>
<gene>
    <name evidence="2" type="ORF">H7R39_06465</name>
</gene>
<dbReference type="Gene3D" id="3.10.450.50">
    <property type="match status" value="1"/>
</dbReference>
<dbReference type="RefSeq" id="WP_185898451.1">
    <property type="nucleotide sequence ID" value="NZ_JACLZK010000001.1"/>
</dbReference>
<reference evidence="2 3" key="1">
    <citation type="submission" date="2020-08" db="EMBL/GenBank/DDBJ databases">
        <title>Complete genome and description of Campylobacter massiliensis Marseille-Q3452 sp. nov.</title>
        <authorList>
            <person name="Antezack A."/>
        </authorList>
    </citation>
    <scope>NUCLEOTIDE SEQUENCE [LARGE SCALE GENOMIC DNA]</scope>
    <source>
        <strain evidence="2 3">Marseille-Q3452</strain>
    </source>
</reference>
<dbReference type="AlphaFoldDB" id="A0A842J5H8"/>
<sequence>MNPKEIAEELIIKMINAADRKQTQRVRECFADVVFVDHSSLNGMRGALVSADEFVTSWQQLLEDAQTYASLSNFELLPAQEGISAECHAHMVYTAPGIEPWEIFGRQIFEIFRVSGEYKITSFQFAAAVQRGNKNFLKELQARKKRSKLGQIYDKFSGKK</sequence>
<comment type="caution">
    <text evidence="2">The sequence shown here is derived from an EMBL/GenBank/DDBJ whole genome shotgun (WGS) entry which is preliminary data.</text>
</comment>
<name>A0A842J5H8_9BACT</name>
<proteinExistence type="predicted"/>
<feature type="domain" description="SnoaL-like" evidence="1">
    <location>
        <begin position="10"/>
        <end position="123"/>
    </location>
</feature>
<keyword evidence="3" id="KW-1185">Reference proteome</keyword>